<dbReference type="InterPro" id="IPR013641">
    <property type="entry name" value="KTI12/PSTK"/>
</dbReference>
<dbReference type="PANTHER" id="PTHR12435">
    <property type="match status" value="1"/>
</dbReference>
<evidence type="ECO:0000313" key="4">
    <source>
        <dbReference type="EMBL" id="GMM50122.1"/>
    </source>
</evidence>
<dbReference type="Pfam" id="PF08433">
    <property type="entry name" value="KTI12"/>
    <property type="match status" value="1"/>
</dbReference>
<gene>
    <name evidence="4" type="ORF">DASB73_010800</name>
</gene>
<name>A0AAV5RGJ7_STABA</name>
<dbReference type="SUPFAM" id="SSF52540">
    <property type="entry name" value="P-loop containing nucleoside triphosphate hydrolases"/>
    <property type="match status" value="1"/>
</dbReference>
<proteinExistence type="inferred from homology"/>
<keyword evidence="5" id="KW-1185">Reference proteome</keyword>
<dbReference type="Proteomes" id="UP001362899">
    <property type="component" value="Unassembled WGS sequence"/>
</dbReference>
<evidence type="ECO:0000256" key="3">
    <source>
        <dbReference type="ARBA" id="ARBA00025768"/>
    </source>
</evidence>
<evidence type="ECO:0000256" key="1">
    <source>
        <dbReference type="ARBA" id="ARBA00022741"/>
    </source>
</evidence>
<dbReference type="GO" id="GO:0005524">
    <property type="term" value="F:ATP binding"/>
    <property type="evidence" value="ECO:0007669"/>
    <property type="project" value="UniProtKB-KW"/>
</dbReference>
<dbReference type="Gene3D" id="3.40.50.300">
    <property type="entry name" value="P-loop containing nucleotide triphosphate hydrolases"/>
    <property type="match status" value="1"/>
</dbReference>
<comment type="caution">
    <text evidence="4">The sequence shown here is derived from an EMBL/GenBank/DDBJ whole genome shotgun (WGS) entry which is preliminary data.</text>
</comment>
<reference evidence="4 5" key="1">
    <citation type="journal article" date="2023" name="Elife">
        <title>Identification of key yeast species and microbe-microbe interactions impacting larval growth of Drosophila in the wild.</title>
        <authorList>
            <person name="Mure A."/>
            <person name="Sugiura Y."/>
            <person name="Maeda R."/>
            <person name="Honda K."/>
            <person name="Sakurai N."/>
            <person name="Takahashi Y."/>
            <person name="Watada M."/>
            <person name="Katoh T."/>
            <person name="Gotoh A."/>
            <person name="Gotoh Y."/>
            <person name="Taniguchi I."/>
            <person name="Nakamura K."/>
            <person name="Hayashi T."/>
            <person name="Katayama T."/>
            <person name="Uemura T."/>
            <person name="Hattori Y."/>
        </authorList>
    </citation>
    <scope>NUCLEOTIDE SEQUENCE [LARGE SCALE GENOMIC DNA]</scope>
    <source>
        <strain evidence="4 5">SB-73</strain>
    </source>
</reference>
<keyword evidence="1" id="KW-0547">Nucleotide-binding</keyword>
<accession>A0AAV5RGJ7</accession>
<protein>
    <submittedName>
        <fullName evidence="4">Kti12 protein</fullName>
    </submittedName>
</protein>
<sequence length="271" mass="30793">MLVTMCGLPCSGKSTRAAQLKSDFQRLCPDKEVVVINDEQLDIKPEEYEDKDDEKKLRGKQLSAVRKNLSKNRIVILDALAYIKGFRYQIYCDARNAEVPSCVVYVATKQDECELRNARLGKWPTKLLQELCMRFEEPDGMARWDSPLFVDVLGEKSITAEAMMSELLQAGKPKPNASTFKPKVSSPDYVSTVSQITNDLVKEALQMYQTSAGQTVKLGGVDVTLPLNLTMPQLSRIRRNFQQLASKRIMDVDNIATFFVEFMEQQWNITY</sequence>
<comment type="similarity">
    <text evidence="3">Belongs to the KTI12 family.</text>
</comment>
<dbReference type="EMBL" id="BTGC01000003">
    <property type="protein sequence ID" value="GMM50122.1"/>
    <property type="molecule type" value="Genomic_DNA"/>
</dbReference>
<evidence type="ECO:0000313" key="5">
    <source>
        <dbReference type="Proteomes" id="UP001362899"/>
    </source>
</evidence>
<organism evidence="4 5">
    <name type="scientific">Starmerella bacillaris</name>
    <name type="common">Yeast</name>
    <name type="synonym">Candida zemplinina</name>
    <dbReference type="NCBI Taxonomy" id="1247836"/>
    <lineage>
        <taxon>Eukaryota</taxon>
        <taxon>Fungi</taxon>
        <taxon>Dikarya</taxon>
        <taxon>Ascomycota</taxon>
        <taxon>Saccharomycotina</taxon>
        <taxon>Dipodascomycetes</taxon>
        <taxon>Dipodascales</taxon>
        <taxon>Trichomonascaceae</taxon>
        <taxon>Starmerella</taxon>
    </lineage>
</organism>
<keyword evidence="2" id="KW-0067">ATP-binding</keyword>
<dbReference type="InterPro" id="IPR027417">
    <property type="entry name" value="P-loop_NTPase"/>
</dbReference>
<evidence type="ECO:0000256" key="2">
    <source>
        <dbReference type="ARBA" id="ARBA00022840"/>
    </source>
</evidence>
<dbReference type="AlphaFoldDB" id="A0AAV5RGJ7"/>